<dbReference type="SUPFAM" id="SSF46767">
    <property type="entry name" value="Methylated DNA-protein cysteine methyltransferase, C-terminal domain"/>
    <property type="match status" value="1"/>
</dbReference>
<dbReference type="FunFam" id="1.10.10.10:FF:000214">
    <property type="entry name" value="Methylated-DNA--protein-cysteine methyltransferase"/>
    <property type="match status" value="1"/>
</dbReference>
<dbReference type="Gene3D" id="1.10.10.60">
    <property type="entry name" value="Homeodomain-like"/>
    <property type="match status" value="1"/>
</dbReference>
<dbReference type="PROSITE" id="PS00374">
    <property type="entry name" value="MGMT"/>
    <property type="match status" value="1"/>
</dbReference>
<dbReference type="OrthoDB" id="9802228at2"/>
<dbReference type="GO" id="GO:0006281">
    <property type="term" value="P:DNA repair"/>
    <property type="evidence" value="ECO:0007669"/>
    <property type="project" value="UniProtKB-KW"/>
</dbReference>
<accession>A0A3A1WIA4</accession>
<dbReference type="SUPFAM" id="SSF53155">
    <property type="entry name" value="Methylated DNA-protein cysteine methyltransferase domain"/>
    <property type="match status" value="1"/>
</dbReference>
<dbReference type="Gene3D" id="1.10.10.10">
    <property type="entry name" value="Winged helix-like DNA-binding domain superfamily/Winged helix DNA-binding domain"/>
    <property type="match status" value="1"/>
</dbReference>
<dbReference type="AlphaFoldDB" id="A0A3A1WIA4"/>
<evidence type="ECO:0000256" key="2">
    <source>
        <dbReference type="ARBA" id="ARBA00008711"/>
    </source>
</evidence>
<dbReference type="CDD" id="cd06445">
    <property type="entry name" value="ATase"/>
    <property type="match status" value="1"/>
</dbReference>
<reference evidence="12" key="1">
    <citation type="submission" date="2018-09" db="EMBL/GenBank/DDBJ databases">
        <authorList>
            <person name="Tuo L."/>
        </authorList>
    </citation>
    <scope>NUCLEOTIDE SEQUENCE [LARGE SCALE GENOMIC DNA]</scope>
    <source>
        <strain evidence="12">M2BS4Y-1</strain>
    </source>
</reference>
<protein>
    <recommendedName>
        <fullName evidence="3">methylated-DNA--[protein]-cysteine S-methyltransferase</fullName>
        <ecNumber evidence="3">2.1.1.63</ecNumber>
    </recommendedName>
</protein>
<keyword evidence="7" id="KW-0234">DNA repair</keyword>
<dbReference type="PANTHER" id="PTHR10815">
    <property type="entry name" value="METHYLATED-DNA--PROTEIN-CYSTEINE METHYLTRANSFERASE"/>
    <property type="match status" value="1"/>
</dbReference>
<dbReference type="GO" id="GO:0043565">
    <property type="term" value="F:sequence-specific DNA binding"/>
    <property type="evidence" value="ECO:0007669"/>
    <property type="project" value="InterPro"/>
</dbReference>
<dbReference type="SMART" id="SM00342">
    <property type="entry name" value="HTH_ARAC"/>
    <property type="match status" value="1"/>
</dbReference>
<dbReference type="PROSITE" id="PS01124">
    <property type="entry name" value="HTH_ARAC_FAMILY_2"/>
    <property type="match status" value="1"/>
</dbReference>
<dbReference type="InterPro" id="IPR036631">
    <property type="entry name" value="MGMT_N_sf"/>
</dbReference>
<feature type="domain" description="HTH araC/xylS-type" evidence="10">
    <location>
        <begin position="34"/>
        <end position="131"/>
    </location>
</feature>
<dbReference type="InterPro" id="IPR014048">
    <property type="entry name" value="MethylDNA_cys_MeTrfase_DNA-bd"/>
</dbReference>
<comment type="catalytic activity">
    <reaction evidence="8">
        <text>a 6-O-methyl-2'-deoxyguanosine in DNA + L-cysteinyl-[protein] = S-methyl-L-cysteinyl-[protein] + a 2'-deoxyguanosine in DNA</text>
        <dbReference type="Rhea" id="RHEA:24000"/>
        <dbReference type="Rhea" id="RHEA-COMP:10131"/>
        <dbReference type="Rhea" id="RHEA-COMP:10132"/>
        <dbReference type="Rhea" id="RHEA-COMP:11367"/>
        <dbReference type="Rhea" id="RHEA-COMP:11368"/>
        <dbReference type="ChEBI" id="CHEBI:29950"/>
        <dbReference type="ChEBI" id="CHEBI:82612"/>
        <dbReference type="ChEBI" id="CHEBI:85445"/>
        <dbReference type="ChEBI" id="CHEBI:85448"/>
        <dbReference type="EC" id="2.1.1.63"/>
    </reaction>
</comment>
<evidence type="ECO:0000256" key="6">
    <source>
        <dbReference type="ARBA" id="ARBA00022763"/>
    </source>
</evidence>
<dbReference type="EC" id="2.1.1.63" evidence="3"/>
<comment type="catalytic activity">
    <reaction evidence="1">
        <text>a 4-O-methyl-thymidine in DNA + L-cysteinyl-[protein] = a thymidine in DNA + S-methyl-L-cysteinyl-[protein]</text>
        <dbReference type="Rhea" id="RHEA:53428"/>
        <dbReference type="Rhea" id="RHEA-COMP:10131"/>
        <dbReference type="Rhea" id="RHEA-COMP:10132"/>
        <dbReference type="Rhea" id="RHEA-COMP:13555"/>
        <dbReference type="Rhea" id="RHEA-COMP:13556"/>
        <dbReference type="ChEBI" id="CHEBI:29950"/>
        <dbReference type="ChEBI" id="CHEBI:82612"/>
        <dbReference type="ChEBI" id="CHEBI:137386"/>
        <dbReference type="ChEBI" id="CHEBI:137387"/>
        <dbReference type="EC" id="2.1.1.63"/>
    </reaction>
</comment>
<dbReference type="NCBIfam" id="TIGR00589">
    <property type="entry name" value="ogt"/>
    <property type="match status" value="1"/>
</dbReference>
<gene>
    <name evidence="11" type="ORF">D3218_15380</name>
</gene>
<dbReference type="InterPro" id="IPR018060">
    <property type="entry name" value="HTH_AraC"/>
</dbReference>
<sequence>MTLHAPSPVSALPPDAASDGLSEVPPPSDYPLVRAAIEFISAEYRSQPSLDAVAEACGVTPQRLEAACRRWAGLSPKAFLQAVTIDHARRLLADGLPLLDTALEVGLSGPSRLHDLFVKHEAMSPGLHKARGQGLSLAYGFADTPFGRALAIWTAQGLAGLAFSDEDRGGDAHALSDMLGRWPRAEATRSDEGAARRLARVFRPQEWAAGAPLRIVLIGTDFEVRVWERLLAIPLGEAHTYSGIAAEIGAPKASRAVGAAVGRNPISFVVPCHRVVGKSGALTGYHWGLTRKRAMLGWEFAMTRAG</sequence>
<evidence type="ECO:0000313" key="11">
    <source>
        <dbReference type="EMBL" id="RIX99153.1"/>
    </source>
</evidence>
<dbReference type="InterPro" id="IPR036388">
    <property type="entry name" value="WH-like_DNA-bd_sf"/>
</dbReference>
<feature type="region of interest" description="Disordered" evidence="9">
    <location>
        <begin position="1"/>
        <end position="25"/>
    </location>
</feature>
<evidence type="ECO:0000256" key="5">
    <source>
        <dbReference type="ARBA" id="ARBA00022679"/>
    </source>
</evidence>
<dbReference type="PANTHER" id="PTHR10815:SF13">
    <property type="entry name" value="METHYLATED-DNA--PROTEIN-CYSTEINE METHYLTRANSFERASE"/>
    <property type="match status" value="1"/>
</dbReference>
<dbReference type="GO" id="GO:0003908">
    <property type="term" value="F:methylated-DNA-[protein]-cysteine S-methyltransferase activity"/>
    <property type="evidence" value="ECO:0007669"/>
    <property type="project" value="UniProtKB-EC"/>
</dbReference>
<keyword evidence="6" id="KW-0227">DNA damage</keyword>
<dbReference type="GO" id="GO:0003700">
    <property type="term" value="F:DNA-binding transcription factor activity"/>
    <property type="evidence" value="ECO:0007669"/>
    <property type="project" value="InterPro"/>
</dbReference>
<dbReference type="RefSeq" id="WP_119540956.1">
    <property type="nucleotide sequence ID" value="NZ_QYRN01000008.1"/>
</dbReference>
<evidence type="ECO:0000256" key="3">
    <source>
        <dbReference type="ARBA" id="ARBA00011918"/>
    </source>
</evidence>
<name>A0A3A1WIA4_9HYPH</name>
<evidence type="ECO:0000259" key="10">
    <source>
        <dbReference type="PROSITE" id="PS01124"/>
    </source>
</evidence>
<keyword evidence="5 11" id="KW-0808">Transferase</keyword>
<dbReference type="InterPro" id="IPR001497">
    <property type="entry name" value="MethylDNA_cys_MeTrfase_AS"/>
</dbReference>
<dbReference type="Proteomes" id="UP000265750">
    <property type="component" value="Unassembled WGS sequence"/>
</dbReference>
<evidence type="ECO:0000256" key="9">
    <source>
        <dbReference type="SAM" id="MobiDB-lite"/>
    </source>
</evidence>
<organism evidence="11 12">
    <name type="scientific">Aureimonas flava</name>
    <dbReference type="NCBI Taxonomy" id="2320271"/>
    <lineage>
        <taxon>Bacteria</taxon>
        <taxon>Pseudomonadati</taxon>
        <taxon>Pseudomonadota</taxon>
        <taxon>Alphaproteobacteria</taxon>
        <taxon>Hyphomicrobiales</taxon>
        <taxon>Aurantimonadaceae</taxon>
        <taxon>Aureimonas</taxon>
    </lineage>
</organism>
<evidence type="ECO:0000256" key="7">
    <source>
        <dbReference type="ARBA" id="ARBA00023204"/>
    </source>
</evidence>
<dbReference type="Pfam" id="PF12833">
    <property type="entry name" value="HTH_18"/>
    <property type="match status" value="1"/>
</dbReference>
<dbReference type="Gene3D" id="3.30.160.70">
    <property type="entry name" value="Methylated DNA-protein cysteine methyltransferase domain"/>
    <property type="match status" value="1"/>
</dbReference>
<dbReference type="EMBL" id="QYRN01000008">
    <property type="protein sequence ID" value="RIX99153.1"/>
    <property type="molecule type" value="Genomic_DNA"/>
</dbReference>
<evidence type="ECO:0000256" key="4">
    <source>
        <dbReference type="ARBA" id="ARBA00022603"/>
    </source>
</evidence>
<dbReference type="Pfam" id="PF01035">
    <property type="entry name" value="DNA_binding_1"/>
    <property type="match status" value="1"/>
</dbReference>
<proteinExistence type="inferred from homology"/>
<evidence type="ECO:0000256" key="8">
    <source>
        <dbReference type="ARBA" id="ARBA00049348"/>
    </source>
</evidence>
<keyword evidence="12" id="KW-1185">Reference proteome</keyword>
<comment type="caution">
    <text evidence="11">The sequence shown here is derived from an EMBL/GenBank/DDBJ whole genome shotgun (WGS) entry which is preliminary data.</text>
</comment>
<dbReference type="GO" id="GO:0032259">
    <property type="term" value="P:methylation"/>
    <property type="evidence" value="ECO:0007669"/>
    <property type="project" value="UniProtKB-KW"/>
</dbReference>
<dbReference type="InterPro" id="IPR036217">
    <property type="entry name" value="MethylDNA_cys_MeTrfase_DNAb"/>
</dbReference>
<evidence type="ECO:0000256" key="1">
    <source>
        <dbReference type="ARBA" id="ARBA00001286"/>
    </source>
</evidence>
<comment type="similarity">
    <text evidence="2">Belongs to the MGMT family.</text>
</comment>
<evidence type="ECO:0000313" key="12">
    <source>
        <dbReference type="Proteomes" id="UP000265750"/>
    </source>
</evidence>
<keyword evidence="4 11" id="KW-0489">Methyltransferase</keyword>